<gene>
    <name evidence="3" type="ORF">U0R22_001188</name>
</gene>
<keyword evidence="4" id="KW-1185">Reference proteome</keyword>
<dbReference type="SUPFAM" id="SSF53383">
    <property type="entry name" value="PLP-dependent transferases"/>
    <property type="match status" value="1"/>
</dbReference>
<dbReference type="PANTHER" id="PTHR46577:SF1">
    <property type="entry name" value="HTH-TYPE TRANSCRIPTIONAL REGULATORY PROTEIN GABR"/>
    <property type="match status" value="1"/>
</dbReference>
<dbReference type="EMBL" id="CP139858">
    <property type="protein sequence ID" value="WQB97078.1"/>
    <property type="molecule type" value="Genomic_DNA"/>
</dbReference>
<reference evidence="3 4" key="1">
    <citation type="submission" date="2023-11" db="EMBL/GenBank/DDBJ databases">
        <authorList>
            <person name="Panchal A.K."/>
            <person name="Meaney J.S."/>
            <person name="Karas B.J."/>
            <person name="diCenzo G.C."/>
        </authorList>
    </citation>
    <scope>NUCLEOTIDE SEQUENCE [LARGE SCALE GENOMIC DNA]</scope>
    <source>
        <strain evidence="3 4">NZP2235</strain>
    </source>
</reference>
<dbReference type="InterPro" id="IPR051446">
    <property type="entry name" value="HTH_trans_reg/aminotransferase"/>
</dbReference>
<dbReference type="GO" id="GO:0008483">
    <property type="term" value="F:transaminase activity"/>
    <property type="evidence" value="ECO:0007669"/>
    <property type="project" value="UniProtKB-KW"/>
</dbReference>
<evidence type="ECO:0000256" key="1">
    <source>
        <dbReference type="SAM" id="MobiDB-lite"/>
    </source>
</evidence>
<organism evidence="3 4">
    <name type="scientific">Mesorhizobium huakuii</name>
    <dbReference type="NCBI Taxonomy" id="28104"/>
    <lineage>
        <taxon>Bacteria</taxon>
        <taxon>Pseudomonadati</taxon>
        <taxon>Pseudomonadota</taxon>
        <taxon>Alphaproteobacteria</taxon>
        <taxon>Hyphomicrobiales</taxon>
        <taxon>Phyllobacteriaceae</taxon>
        <taxon>Mesorhizobium</taxon>
    </lineage>
</organism>
<feature type="region of interest" description="Disordered" evidence="1">
    <location>
        <begin position="1"/>
        <end position="27"/>
    </location>
</feature>
<dbReference type="Proteomes" id="UP001322481">
    <property type="component" value="Chromosome"/>
</dbReference>
<proteinExistence type="predicted"/>
<evidence type="ECO:0000313" key="3">
    <source>
        <dbReference type="EMBL" id="WQB97078.1"/>
    </source>
</evidence>
<feature type="compositionally biased region" description="Polar residues" evidence="1">
    <location>
        <begin position="1"/>
        <end position="20"/>
    </location>
</feature>
<keyword evidence="3" id="KW-0808">Transferase</keyword>
<sequence>MSPASSNKPSRVSGQSSTFASDAGYGDPRGARVLRLALADYLASDRGLAASPDEILVTRGSQMGLFLAAAAVIDPGQAIAVEVPGYPLVDGVSGSRRQNHRRTS</sequence>
<protein>
    <submittedName>
        <fullName evidence="3">Aminotransferase class I/II-fold pyridoxal phosphate-dependent enzyme</fullName>
    </submittedName>
</protein>
<dbReference type="Gene3D" id="3.40.640.10">
    <property type="entry name" value="Type I PLP-dependent aspartate aminotransferase-like (Major domain)"/>
    <property type="match status" value="1"/>
</dbReference>
<dbReference type="InterPro" id="IPR004839">
    <property type="entry name" value="Aminotransferase_I/II_large"/>
</dbReference>
<dbReference type="InterPro" id="IPR015421">
    <property type="entry name" value="PyrdxlP-dep_Trfase_major"/>
</dbReference>
<keyword evidence="3" id="KW-0032">Aminotransferase</keyword>
<dbReference type="RefSeq" id="WP_263496943.1">
    <property type="nucleotide sequence ID" value="NZ_CP139858.1"/>
</dbReference>
<dbReference type="GeneID" id="80427101"/>
<feature type="domain" description="Aminotransferase class I/classII large" evidence="2">
    <location>
        <begin position="19"/>
        <end position="89"/>
    </location>
</feature>
<evidence type="ECO:0000313" key="4">
    <source>
        <dbReference type="Proteomes" id="UP001322481"/>
    </source>
</evidence>
<dbReference type="Pfam" id="PF00155">
    <property type="entry name" value="Aminotran_1_2"/>
    <property type="match status" value="1"/>
</dbReference>
<dbReference type="PANTHER" id="PTHR46577">
    <property type="entry name" value="HTH-TYPE TRANSCRIPTIONAL REGULATORY PROTEIN GABR"/>
    <property type="match status" value="1"/>
</dbReference>
<evidence type="ECO:0000259" key="2">
    <source>
        <dbReference type="Pfam" id="PF00155"/>
    </source>
</evidence>
<accession>A0ABZ0VJE5</accession>
<name>A0ABZ0VJE5_9HYPH</name>
<dbReference type="InterPro" id="IPR015424">
    <property type="entry name" value="PyrdxlP-dep_Trfase"/>
</dbReference>